<dbReference type="RefSeq" id="WP_029637298.1">
    <property type="nucleotide sequence ID" value="NZ_JACJTA010000107.1"/>
</dbReference>
<keyword evidence="2" id="KW-0472">Membrane</keyword>
<organism evidence="3 4">
    <name type="scientific">Scytonema hofmannii FACHB-248</name>
    <dbReference type="NCBI Taxonomy" id="1842502"/>
    <lineage>
        <taxon>Bacteria</taxon>
        <taxon>Bacillati</taxon>
        <taxon>Cyanobacteriota</taxon>
        <taxon>Cyanophyceae</taxon>
        <taxon>Nostocales</taxon>
        <taxon>Scytonemataceae</taxon>
        <taxon>Scytonema</taxon>
    </lineage>
</organism>
<proteinExistence type="predicted"/>
<comment type="caution">
    <text evidence="3">The sequence shown here is derived from an EMBL/GenBank/DDBJ whole genome shotgun (WGS) entry which is preliminary data.</text>
</comment>
<reference evidence="3 4" key="1">
    <citation type="journal article" date="2020" name="ISME J.">
        <title>Comparative genomics reveals insights into cyanobacterial evolution and habitat adaptation.</title>
        <authorList>
            <person name="Chen M.Y."/>
            <person name="Teng W.K."/>
            <person name="Zhao L."/>
            <person name="Hu C.X."/>
            <person name="Zhou Y.K."/>
            <person name="Han B.P."/>
            <person name="Song L.R."/>
            <person name="Shu W.S."/>
        </authorList>
    </citation>
    <scope>NUCLEOTIDE SEQUENCE [LARGE SCALE GENOMIC DNA]</scope>
    <source>
        <strain evidence="3 4">FACHB-248</strain>
    </source>
</reference>
<dbReference type="EMBL" id="JACJTA010000107">
    <property type="protein sequence ID" value="MBD2608751.1"/>
    <property type="molecule type" value="Genomic_DNA"/>
</dbReference>
<feature type="transmembrane region" description="Helical" evidence="2">
    <location>
        <begin position="54"/>
        <end position="75"/>
    </location>
</feature>
<name>A0ABR8H0H1_9CYAN</name>
<evidence type="ECO:0000313" key="3">
    <source>
        <dbReference type="EMBL" id="MBD2608751.1"/>
    </source>
</evidence>
<gene>
    <name evidence="3" type="ORF">H6G81_30605</name>
</gene>
<keyword evidence="2" id="KW-0812">Transmembrane</keyword>
<evidence type="ECO:0000313" key="4">
    <source>
        <dbReference type="Proteomes" id="UP000660380"/>
    </source>
</evidence>
<evidence type="ECO:0000256" key="2">
    <source>
        <dbReference type="SAM" id="Phobius"/>
    </source>
</evidence>
<sequence>MSSKRRLVKAIKILSKRFTRFTKNYLTAINKSINWLLRTLFITRRRRESANAGFVLPTVAMVAIVVVLLTTAILFRSFDRSKNASNVRVNQAVINAAAPAIDRARAKLDALFEDPTLPRGTPTDSALYDAIKKDKYRLGDETRLKLAYDIPNNTPGTSLETDESLKTAWKFAVDTDNNGKKDTYTLYGIYFRSPTRNTTTGQFNRKRNPLEAKTPPMDNANTNTNCPSASGFSSLVGNSSWYKLQSGNLGKSFFVYAVNVPITNLTGLSATEYETYKGDKGFVALEFQQDRSRVPVAYNAVWSEHDLEITPGVALALNGRIHTNGNLLIGGGGPGNIELRQVSSKSSCFYNQENGQISVGGNVGTGSIAQTTDQKAAKVHLYKGFGNAPLTNTGDIEIKSTSRSTDSAGGASIGFNDDAYNQRIATMKTDAIALCSSCNTATTGSGVETAVAASGYPDDIKKNVDERVQVGDDDTTARKILADEIELYLKNRTRRVPFAEVAFGGNALTGYSAITYSLFEPPAVWREPINSSNQLTNATTVTVTPTQLEATEPTKRNQEGVQTKLGDRIFVGNNLPALWKSDGKYVGMDGQQPIFNNSSAVNWTRPTGSPQRWRTTQSESLGDLGISARNGFWEKNAAKIPENELDNVGGVRIVTGAGIYVDGPGVTNASGPYYGRDTNSFLKEPATVLGITPPTLPDILVWSDTMPMSSPNPAETRKGDLLMRATAVYHYKNNAEDYQTPIACVSSYHDPSYIYFKDINNNGVQDAGEVFDSTKNRTGLPWNADTNGKSNNGVVYNFPGRSTFATYKAHLVKQANLVFPNGRRVNQPLKDALDKIGTGTTVPTGSTSNLELADYSAIDTALCAISIFNNEIGFVTPSNQPPHGAIKEASFLDAREIKQASFLPATDYLLDLEQRQPLEVRVTDINVAQLITTSITGTVGTGTEYLLPMSGIIYATREDALIDKSNTTAQSELLSPTDFQLDATRRTNGIRLYNGDTLARNNSNTFIAREKGLILATDLPAYIRGRFNLHRTDTTSSTEIEEFQTLESTSFYDRSDPQTKFACRPGRTGCPTDGGDYWRSATVVADSMTLLSSTFVDGARNQGDFDLNNNTGIPLTSNLNLTSLPTNINNNPRLKNGFLENNYLTNTDWWQPVNGTGNTIIPKTALGSYTINGVTPIQRRANGFPLYVMEICPKEEVSQCTANDWVVGFDSDGNGALSITEKNIKANQLGKAIADAPGYSATVVTNWNTAFGTAPNNKSIRQRLGAGDTGSLALVAEDRRYPRRVAFARDNNNQLVTTTATDTYQPIGVGCPLRTTAYSTTVTAAEYTENGCIYTTGTLVAGTNYGISGGNISALWFRTTSTGDAPGTNPTYRNDQSLFYLPPIDSLGESPENTLPDADGQPILVPVLQIHDADKKPNDTLRQDSAVQTQFRDNWLKKADTGTTIFNVTFVVGNSPSRPTEVSAGLQNLVRFLENWEGRTTKIRGGFIQLKRSAFATAPISPLLKSRGVLGTDTTTTLGNLSIYDYPFDNYPIEDGDGLLPFYSAPTRNWGFDVGLLSEQPDLFAQRFTQPSAGRPSEFFREVGRDDVWVKTLLCAGEANNRTGVGSATYSTKAVPDEYRPQGCPSVPND</sequence>
<evidence type="ECO:0000256" key="1">
    <source>
        <dbReference type="SAM" id="MobiDB-lite"/>
    </source>
</evidence>
<protein>
    <submittedName>
        <fullName evidence="3">Uncharacterized protein</fullName>
    </submittedName>
</protein>
<dbReference type="NCBIfam" id="NF038301">
    <property type="entry name" value="EPS_HpsA"/>
    <property type="match status" value="1"/>
</dbReference>
<keyword evidence="4" id="KW-1185">Reference proteome</keyword>
<dbReference type="Proteomes" id="UP000660380">
    <property type="component" value="Unassembled WGS sequence"/>
</dbReference>
<keyword evidence="2" id="KW-1133">Transmembrane helix</keyword>
<accession>A0ABR8H0H1</accession>
<feature type="region of interest" description="Disordered" evidence="1">
    <location>
        <begin position="198"/>
        <end position="219"/>
    </location>
</feature>
<dbReference type="InterPro" id="IPR049774">
    <property type="entry name" value="EPS_HpsA-like"/>
</dbReference>